<keyword evidence="3" id="KW-1185">Reference proteome</keyword>
<feature type="region of interest" description="Disordered" evidence="1">
    <location>
        <begin position="1"/>
        <end position="33"/>
    </location>
</feature>
<evidence type="ECO:0000313" key="2">
    <source>
        <dbReference type="EMBL" id="KAK7583824.1"/>
    </source>
</evidence>
<feature type="compositionally biased region" description="Basic and acidic residues" evidence="1">
    <location>
        <begin position="1"/>
        <end position="11"/>
    </location>
</feature>
<gene>
    <name evidence="2" type="ORF">V9T40_004787</name>
</gene>
<evidence type="ECO:0000313" key="3">
    <source>
        <dbReference type="Proteomes" id="UP001367676"/>
    </source>
</evidence>
<name>A0AAN9TEQ5_9HEMI</name>
<sequence>MRGGNGKENKRKENKIKERKGNKRRHAERSWKGKETNVVGLRMRYEYNAIALFVGKDEQREKQTTFLSATCGKTRATSANRVASTKAWKMAQPVWRASPPPPAIVHRQSVGPSLGLSSSHQIFVKPNRGVRASSKAHTLKVVFSVDGRILVFIDSYSQIVPVFPQLLRKILTGLRMERTKDTRAQ</sequence>
<organism evidence="2 3">
    <name type="scientific">Parthenolecanium corni</name>
    <dbReference type="NCBI Taxonomy" id="536013"/>
    <lineage>
        <taxon>Eukaryota</taxon>
        <taxon>Metazoa</taxon>
        <taxon>Ecdysozoa</taxon>
        <taxon>Arthropoda</taxon>
        <taxon>Hexapoda</taxon>
        <taxon>Insecta</taxon>
        <taxon>Pterygota</taxon>
        <taxon>Neoptera</taxon>
        <taxon>Paraneoptera</taxon>
        <taxon>Hemiptera</taxon>
        <taxon>Sternorrhyncha</taxon>
        <taxon>Coccoidea</taxon>
        <taxon>Coccidae</taxon>
        <taxon>Parthenolecanium</taxon>
    </lineage>
</organism>
<comment type="caution">
    <text evidence="2">The sequence shown here is derived from an EMBL/GenBank/DDBJ whole genome shotgun (WGS) entry which is preliminary data.</text>
</comment>
<dbReference type="Proteomes" id="UP001367676">
    <property type="component" value="Unassembled WGS sequence"/>
</dbReference>
<feature type="compositionally biased region" description="Basic residues" evidence="1">
    <location>
        <begin position="12"/>
        <end position="27"/>
    </location>
</feature>
<dbReference type="AlphaFoldDB" id="A0AAN9TEQ5"/>
<reference evidence="2 3" key="1">
    <citation type="submission" date="2024-03" db="EMBL/GenBank/DDBJ databases">
        <title>Adaptation during the transition from Ophiocordyceps entomopathogen to insect associate is accompanied by gene loss and intensified selection.</title>
        <authorList>
            <person name="Ward C.M."/>
            <person name="Onetto C.A."/>
            <person name="Borneman A.R."/>
        </authorList>
    </citation>
    <scope>NUCLEOTIDE SEQUENCE [LARGE SCALE GENOMIC DNA]</scope>
    <source>
        <strain evidence="2">AWRI1</strain>
        <tissue evidence="2">Single Adult Female</tissue>
    </source>
</reference>
<evidence type="ECO:0000256" key="1">
    <source>
        <dbReference type="SAM" id="MobiDB-lite"/>
    </source>
</evidence>
<protein>
    <submittedName>
        <fullName evidence="2">Uncharacterized protein</fullName>
    </submittedName>
</protein>
<proteinExistence type="predicted"/>
<dbReference type="EMBL" id="JBBCAQ010000032">
    <property type="protein sequence ID" value="KAK7583824.1"/>
    <property type="molecule type" value="Genomic_DNA"/>
</dbReference>
<accession>A0AAN9TEQ5</accession>